<evidence type="ECO:0000313" key="2">
    <source>
        <dbReference type="Proteomes" id="UP001057402"/>
    </source>
</evidence>
<protein>
    <submittedName>
        <fullName evidence="1">Uncharacterized protein</fullName>
    </submittedName>
</protein>
<name>A0ACB9NY38_9MYRT</name>
<organism evidence="1 2">
    <name type="scientific">Melastoma candidum</name>
    <dbReference type="NCBI Taxonomy" id="119954"/>
    <lineage>
        <taxon>Eukaryota</taxon>
        <taxon>Viridiplantae</taxon>
        <taxon>Streptophyta</taxon>
        <taxon>Embryophyta</taxon>
        <taxon>Tracheophyta</taxon>
        <taxon>Spermatophyta</taxon>
        <taxon>Magnoliopsida</taxon>
        <taxon>eudicotyledons</taxon>
        <taxon>Gunneridae</taxon>
        <taxon>Pentapetalae</taxon>
        <taxon>rosids</taxon>
        <taxon>malvids</taxon>
        <taxon>Myrtales</taxon>
        <taxon>Melastomataceae</taxon>
        <taxon>Melastomatoideae</taxon>
        <taxon>Melastomateae</taxon>
        <taxon>Melastoma</taxon>
    </lineage>
</organism>
<gene>
    <name evidence="1" type="ORF">MLD38_025793</name>
</gene>
<dbReference type="EMBL" id="CM042886">
    <property type="protein sequence ID" value="KAI4341016.1"/>
    <property type="molecule type" value="Genomic_DNA"/>
</dbReference>
<sequence length="77" mass="8578">MASTGDDNHPSPALYEKVPLKDGSKRAVKAVTLSSHGGVWMVAMACESWFTFLWVLTLSTKWNPGTFKTYPQRLFEG</sequence>
<evidence type="ECO:0000313" key="1">
    <source>
        <dbReference type="EMBL" id="KAI4341016.1"/>
    </source>
</evidence>
<accession>A0ACB9NY38</accession>
<dbReference type="Proteomes" id="UP001057402">
    <property type="component" value="Chromosome 7"/>
</dbReference>
<keyword evidence="2" id="KW-1185">Reference proteome</keyword>
<comment type="caution">
    <text evidence="1">The sequence shown here is derived from an EMBL/GenBank/DDBJ whole genome shotgun (WGS) entry which is preliminary data.</text>
</comment>
<reference evidence="2" key="1">
    <citation type="journal article" date="2023" name="Front. Plant Sci.">
        <title>Chromosomal-level genome assembly of Melastoma candidum provides insights into trichome evolution.</title>
        <authorList>
            <person name="Zhong Y."/>
            <person name="Wu W."/>
            <person name="Sun C."/>
            <person name="Zou P."/>
            <person name="Liu Y."/>
            <person name="Dai S."/>
            <person name="Zhou R."/>
        </authorList>
    </citation>
    <scope>NUCLEOTIDE SEQUENCE [LARGE SCALE GENOMIC DNA]</scope>
</reference>
<proteinExistence type="predicted"/>